<name>A0A5A8D1K5_CAFRO</name>
<reference evidence="2 3" key="1">
    <citation type="submission" date="2019-07" db="EMBL/GenBank/DDBJ databases">
        <title>Genomes of Cafeteria roenbergensis.</title>
        <authorList>
            <person name="Fischer M.G."/>
            <person name="Hackl T."/>
            <person name="Roman M."/>
        </authorList>
    </citation>
    <scope>NUCLEOTIDE SEQUENCE [LARGE SCALE GENOMIC DNA]</scope>
    <source>
        <strain evidence="2 3">RCC970-E3</strain>
    </source>
</reference>
<accession>A0A5A8D1K5</accession>
<organism evidence="2 3">
    <name type="scientific">Cafeteria roenbergensis</name>
    <name type="common">Marine flagellate</name>
    <dbReference type="NCBI Taxonomy" id="33653"/>
    <lineage>
        <taxon>Eukaryota</taxon>
        <taxon>Sar</taxon>
        <taxon>Stramenopiles</taxon>
        <taxon>Bigyra</taxon>
        <taxon>Opalozoa</taxon>
        <taxon>Bicosoecida</taxon>
        <taxon>Cafeteriaceae</taxon>
        <taxon>Cafeteria</taxon>
    </lineage>
</organism>
<feature type="compositionally biased region" description="Low complexity" evidence="1">
    <location>
        <begin position="37"/>
        <end position="81"/>
    </location>
</feature>
<dbReference type="AlphaFoldDB" id="A0A5A8D1K5"/>
<proteinExistence type="predicted"/>
<protein>
    <submittedName>
        <fullName evidence="2">Uncharacterized protein</fullName>
    </submittedName>
</protein>
<gene>
    <name evidence="2" type="ORF">FNF28_05890</name>
</gene>
<feature type="region of interest" description="Disordered" evidence="1">
    <location>
        <begin position="1"/>
        <end position="233"/>
    </location>
</feature>
<feature type="compositionally biased region" description="Low complexity" evidence="1">
    <location>
        <begin position="203"/>
        <end position="228"/>
    </location>
</feature>
<feature type="compositionally biased region" description="Polar residues" evidence="1">
    <location>
        <begin position="13"/>
        <end position="22"/>
    </location>
</feature>
<dbReference type="Proteomes" id="UP000324907">
    <property type="component" value="Unassembled WGS sequence"/>
</dbReference>
<evidence type="ECO:0000313" key="3">
    <source>
        <dbReference type="Proteomes" id="UP000324907"/>
    </source>
</evidence>
<evidence type="ECO:0000256" key="1">
    <source>
        <dbReference type="SAM" id="MobiDB-lite"/>
    </source>
</evidence>
<evidence type="ECO:0000313" key="2">
    <source>
        <dbReference type="EMBL" id="KAA0159352.1"/>
    </source>
</evidence>
<feature type="compositionally biased region" description="Basic and acidic residues" evidence="1">
    <location>
        <begin position="174"/>
        <end position="188"/>
    </location>
</feature>
<feature type="compositionally biased region" description="Polar residues" evidence="1">
    <location>
        <begin position="191"/>
        <end position="202"/>
    </location>
</feature>
<sequence length="279" mass="28575">MASTSPAPAVKPLTTSPETSPGQPAKRPRDPADAEQETAAQADSPAAAPDAPADGPASPVRTASPAASGSAARGGSPDSADPGPEMKRPKAPAGDSVVQALPRAKPPASAAERRGRPAVSVAADDYDDRRCAATGAVEPEAGAREAYRRRREPDHSPTDACPAPSPAEPFEQDAENRARIESRSKEPSPKNWASSQATMPPGTTSSSSSESTTSTCSPRSSSPSRLTTAPGGERVSMRLLATVSFLTPSSVVNAPDCLAARTARSISLVFPLYIGPMNT</sequence>
<feature type="compositionally biased region" description="Basic and acidic residues" evidence="1">
    <location>
        <begin position="141"/>
        <end position="157"/>
    </location>
</feature>
<dbReference type="EMBL" id="VLTL01000131">
    <property type="protein sequence ID" value="KAA0159352.1"/>
    <property type="molecule type" value="Genomic_DNA"/>
</dbReference>
<comment type="caution">
    <text evidence="2">The sequence shown here is derived from an EMBL/GenBank/DDBJ whole genome shotgun (WGS) entry which is preliminary data.</text>
</comment>